<keyword evidence="3" id="KW-1185">Reference proteome</keyword>
<evidence type="ECO:0000313" key="2">
    <source>
        <dbReference type="EMBL" id="OSS51840.1"/>
    </source>
</evidence>
<protein>
    <submittedName>
        <fullName evidence="2">Uncharacterized protein</fullName>
    </submittedName>
</protein>
<proteinExistence type="predicted"/>
<evidence type="ECO:0000313" key="3">
    <source>
        <dbReference type="Proteomes" id="UP000193240"/>
    </source>
</evidence>
<feature type="compositionally biased region" description="Basic and acidic residues" evidence="1">
    <location>
        <begin position="82"/>
        <end position="93"/>
    </location>
</feature>
<sequence length="93" mass="10729">MSKPFNPSTKRDCLPAKYISSPSRLLKAITDTAGPGNFHIEMKNNMYSIVLHDNAYVKWEDVWKSLEHRSAKDKGEDEDYDSDRSKDDRPHSD</sequence>
<reference evidence="2 3" key="1">
    <citation type="journal article" date="2017" name="Genome Announc.">
        <title>Genome sequence of the saprophytic ascomycete Epicoccum nigrum ICMP 19927 strain isolated from New Zealand.</title>
        <authorList>
            <person name="Fokin M."/>
            <person name="Fleetwood D."/>
            <person name="Weir B.S."/>
            <person name="Villas-Boas S.G."/>
        </authorList>
    </citation>
    <scope>NUCLEOTIDE SEQUENCE [LARGE SCALE GENOMIC DNA]</scope>
    <source>
        <strain evidence="2 3">ICMP 19927</strain>
    </source>
</reference>
<dbReference type="InParanoid" id="A0A1Y2M6X6"/>
<accession>A0A1Y2M6X6</accession>
<gene>
    <name evidence="2" type="ORF">B5807_04014</name>
</gene>
<dbReference type="AlphaFoldDB" id="A0A1Y2M6X6"/>
<dbReference type="EMBL" id="KZ107840">
    <property type="protein sequence ID" value="OSS51840.1"/>
    <property type="molecule type" value="Genomic_DNA"/>
</dbReference>
<evidence type="ECO:0000256" key="1">
    <source>
        <dbReference type="SAM" id="MobiDB-lite"/>
    </source>
</evidence>
<organism evidence="2 3">
    <name type="scientific">Epicoccum nigrum</name>
    <name type="common">Soil fungus</name>
    <name type="synonym">Epicoccum purpurascens</name>
    <dbReference type="NCBI Taxonomy" id="105696"/>
    <lineage>
        <taxon>Eukaryota</taxon>
        <taxon>Fungi</taxon>
        <taxon>Dikarya</taxon>
        <taxon>Ascomycota</taxon>
        <taxon>Pezizomycotina</taxon>
        <taxon>Dothideomycetes</taxon>
        <taxon>Pleosporomycetidae</taxon>
        <taxon>Pleosporales</taxon>
        <taxon>Pleosporineae</taxon>
        <taxon>Didymellaceae</taxon>
        <taxon>Epicoccum</taxon>
    </lineage>
</organism>
<feature type="region of interest" description="Disordered" evidence="1">
    <location>
        <begin position="68"/>
        <end position="93"/>
    </location>
</feature>
<name>A0A1Y2M6X6_EPING</name>
<dbReference type="Proteomes" id="UP000193240">
    <property type="component" value="Unassembled WGS sequence"/>
</dbReference>